<evidence type="ECO:0000256" key="1">
    <source>
        <dbReference type="ARBA" id="ARBA00000851"/>
    </source>
</evidence>
<dbReference type="Pfam" id="PF04313">
    <property type="entry name" value="HSDR_N"/>
    <property type="match status" value="1"/>
</dbReference>
<feature type="domain" description="Helicase ATP-binding" evidence="11">
    <location>
        <begin position="278"/>
        <end position="454"/>
    </location>
</feature>
<dbReference type="InterPro" id="IPR007409">
    <property type="entry name" value="Restrct_endonuc_type1_HsdR_N"/>
</dbReference>
<dbReference type="PANTHER" id="PTHR30195">
    <property type="entry name" value="TYPE I SITE-SPECIFIC DEOXYRIBONUCLEASE PROTEIN SUBUNIT M AND R"/>
    <property type="match status" value="1"/>
</dbReference>
<evidence type="ECO:0000256" key="4">
    <source>
        <dbReference type="ARBA" id="ARBA00022722"/>
    </source>
</evidence>
<dbReference type="CDD" id="cd18030">
    <property type="entry name" value="DEXHc_RE_I_HsdR"/>
    <property type="match status" value="1"/>
</dbReference>
<accession>A0A1G5V2S2</accession>
<dbReference type="Gene3D" id="3.40.50.300">
    <property type="entry name" value="P-loop containing nucleotide triphosphate hydrolases"/>
    <property type="match status" value="2"/>
</dbReference>
<keyword evidence="7" id="KW-0255">Endonuclease</keyword>
<evidence type="ECO:0000256" key="3">
    <source>
        <dbReference type="ARBA" id="ARBA00012654"/>
    </source>
</evidence>
<dbReference type="GO" id="GO:0003677">
    <property type="term" value="F:DNA binding"/>
    <property type="evidence" value="ECO:0007669"/>
    <property type="project" value="UniProtKB-KW"/>
</dbReference>
<dbReference type="PROSITE" id="PS51192">
    <property type="entry name" value="HELICASE_ATP_BIND_1"/>
    <property type="match status" value="1"/>
</dbReference>
<dbReference type="Pfam" id="PF11867">
    <property type="entry name" value="T1RH-like_C"/>
    <property type="match status" value="1"/>
</dbReference>
<dbReference type="InterPro" id="IPR004473">
    <property type="entry name" value="Restrct_endonuc_typeI_HsdR"/>
</dbReference>
<dbReference type="CDD" id="cd18800">
    <property type="entry name" value="SF2_C_EcoR124I-like"/>
    <property type="match status" value="1"/>
</dbReference>
<evidence type="ECO:0000256" key="10">
    <source>
        <dbReference type="ARBA" id="ARBA00023125"/>
    </source>
</evidence>
<dbReference type="Gene3D" id="3.90.1570.50">
    <property type="match status" value="1"/>
</dbReference>
<dbReference type="InterPro" id="IPR051268">
    <property type="entry name" value="Type-I_R_enzyme_R_subunit"/>
</dbReference>
<keyword evidence="5" id="KW-0547">Nucleotide-binding</keyword>
<evidence type="ECO:0000256" key="5">
    <source>
        <dbReference type="ARBA" id="ARBA00022741"/>
    </source>
</evidence>
<evidence type="ECO:0000256" key="9">
    <source>
        <dbReference type="ARBA" id="ARBA00022840"/>
    </source>
</evidence>
<sequence length="1011" mass="116985">MYGVVKISFYNENSYEESIIELFETLGYNHYYGPDVERDYKNPLFMQDLENLYNINRNLDKNAVDKAIEVIQDFGIASLEDINNKFMSYLQNGVSVNYWQDGKEESTLVKLVDFDNLDSNLFSVINQWTVVDKETKIPDVVVFVNGMPLVVCELKSPSREDADTSYAYTQLKKYMQVIPVLFNYNAFCVMSDLSISKAGTITSTEDRFMEWKTTDGSYESTQWADFTTFFEGIFEKNRFLDILKNFIVYSNDSAKKIKILGAYHQYFAVNKAVKSTIQAIESDHKAGVFWHTQGSGKSLSMVFYVNKLQQELESPTFVVITDRNDLDDQLFSQFSKCSDFLRQTPKQATSMKNLKDLLNDRKANGIFFSTMHKFDDYDESLTDRDDVIVISDEAHRSQYGLEEKVDPKTGEIKIGAARRIRNALPNATYIGFTGTPISRSDKSTREVFGNYIDIYDMTQSVEDGATVPISYESRIAEIQLDEAILQKIDEKYWELREQAEEYNIERSKRELSKMESLLGAPEIIDDICRDIVQHYEDNRAYELTGKAMIVAYSRPIAIKMYKKILELRPDWDEKVKVVMSGSNKDPEEWHEIIGDKSYKKELENKFKDDEDPMKIAIVVDMWLTGFDVPSLATMYVYKPMKGHNLMQAIARVNRVFKGKEGGLIVDYIGIASELKKAMSEYTERDNKNYGDMDVDKKAYPKFREKLEVCRDLFHGFDYSKFFGESNLERSKVISDGVNFMEDITQKDRKKDYLKESLLLKKALSLCRSRANEEERFEAAFFEAVRTVLVKVSSKDTLTVPEINKQITELLNQSIKSTGVINVINVSDEVSLFDPEFLDRVRAMESKNLTISLLEKLLNDQINGYKRTNIVKSEEFSDLIKQTMNSYINGHITNDEVIEELIKIAKRLRDAHLEGEELGLTEEELAFYNAIALPENIHDFYDNETLIKITQELTESLRKNRTIDWQKKESSRANMRKIVKRLLKKYDYPPEDMDFALDKVIAQCELWVDEVA</sequence>
<dbReference type="EMBL" id="FMXB01000002">
    <property type="protein sequence ID" value="SDA40169.1"/>
    <property type="molecule type" value="Genomic_DNA"/>
</dbReference>
<dbReference type="Proteomes" id="UP000323439">
    <property type="component" value="Unassembled WGS sequence"/>
</dbReference>
<evidence type="ECO:0000256" key="8">
    <source>
        <dbReference type="ARBA" id="ARBA00022801"/>
    </source>
</evidence>
<dbReference type="InterPro" id="IPR055180">
    <property type="entry name" value="HsdR_RecA-like_helicase_dom_2"/>
</dbReference>
<proteinExistence type="inferred from homology"/>
<dbReference type="InterPro" id="IPR040980">
    <property type="entry name" value="SWI2_SNF2"/>
</dbReference>
<comment type="similarity">
    <text evidence="2">Belongs to the HsdR family.</text>
</comment>
<dbReference type="PANTHER" id="PTHR30195:SF15">
    <property type="entry name" value="TYPE I RESTRICTION ENZYME HINDI ENDONUCLEASE SUBUNIT"/>
    <property type="match status" value="1"/>
</dbReference>
<evidence type="ECO:0000256" key="7">
    <source>
        <dbReference type="ARBA" id="ARBA00022759"/>
    </source>
</evidence>
<dbReference type="InterPro" id="IPR014001">
    <property type="entry name" value="Helicase_ATP-bd"/>
</dbReference>
<dbReference type="EC" id="3.1.21.3" evidence="3"/>
<dbReference type="Pfam" id="PF22679">
    <property type="entry name" value="T1R_D3-like"/>
    <property type="match status" value="1"/>
</dbReference>
<gene>
    <name evidence="12" type="ORF">SAMN02910315_00316</name>
</gene>
<reference evidence="12 13" key="1">
    <citation type="submission" date="2016-10" db="EMBL/GenBank/DDBJ databases">
        <authorList>
            <person name="Varghese N."/>
            <person name="Submissions S."/>
        </authorList>
    </citation>
    <scope>NUCLEOTIDE SEQUENCE [LARGE SCALE GENOMIC DNA]</scope>
    <source>
        <strain evidence="12 13">DSM 16643</strain>
    </source>
</reference>
<keyword evidence="6" id="KW-0680">Restriction system</keyword>
<keyword evidence="4" id="KW-0540">Nuclease</keyword>
<comment type="catalytic activity">
    <reaction evidence="1">
        <text>Endonucleolytic cleavage of DNA to give random double-stranded fragments with terminal 5'-phosphates, ATP is simultaneously hydrolyzed.</text>
        <dbReference type="EC" id="3.1.21.3"/>
    </reaction>
</comment>
<organism evidence="12 13">
    <name type="scientific">Methanobrevibacter millerae</name>
    <dbReference type="NCBI Taxonomy" id="230361"/>
    <lineage>
        <taxon>Archaea</taxon>
        <taxon>Methanobacteriati</taxon>
        <taxon>Methanobacteriota</taxon>
        <taxon>Methanomada group</taxon>
        <taxon>Methanobacteria</taxon>
        <taxon>Methanobacteriales</taxon>
        <taxon>Methanobacteriaceae</taxon>
        <taxon>Methanobrevibacter</taxon>
    </lineage>
</organism>
<evidence type="ECO:0000313" key="13">
    <source>
        <dbReference type="Proteomes" id="UP000323439"/>
    </source>
</evidence>
<keyword evidence="13" id="KW-1185">Reference proteome</keyword>
<dbReference type="InterPro" id="IPR021810">
    <property type="entry name" value="T1RH-like_C"/>
</dbReference>
<dbReference type="InterPro" id="IPR027417">
    <property type="entry name" value="P-loop_NTPase"/>
</dbReference>
<dbReference type="GO" id="GO:0005524">
    <property type="term" value="F:ATP binding"/>
    <property type="evidence" value="ECO:0007669"/>
    <property type="project" value="UniProtKB-KW"/>
</dbReference>
<dbReference type="SUPFAM" id="SSF52540">
    <property type="entry name" value="P-loop containing nucleoside triphosphate hydrolases"/>
    <property type="match status" value="2"/>
</dbReference>
<keyword evidence="9" id="KW-0067">ATP-binding</keyword>
<name>A0A1G5V2S2_9EURY</name>
<dbReference type="AlphaFoldDB" id="A0A1G5V2S2"/>
<dbReference type="NCBIfam" id="TIGR00348">
    <property type="entry name" value="hsdR"/>
    <property type="match status" value="1"/>
</dbReference>
<dbReference type="GO" id="GO:0009307">
    <property type="term" value="P:DNA restriction-modification system"/>
    <property type="evidence" value="ECO:0007669"/>
    <property type="project" value="UniProtKB-KW"/>
</dbReference>
<dbReference type="CDD" id="cd22332">
    <property type="entry name" value="HsdR_N"/>
    <property type="match status" value="1"/>
</dbReference>
<dbReference type="Pfam" id="PF18766">
    <property type="entry name" value="SWI2_SNF2"/>
    <property type="match status" value="1"/>
</dbReference>
<evidence type="ECO:0000256" key="6">
    <source>
        <dbReference type="ARBA" id="ARBA00022747"/>
    </source>
</evidence>
<protein>
    <recommendedName>
        <fullName evidence="3">type I site-specific deoxyribonuclease</fullName>
        <ecNumber evidence="3">3.1.21.3</ecNumber>
    </recommendedName>
</protein>
<evidence type="ECO:0000259" key="11">
    <source>
        <dbReference type="PROSITE" id="PS51192"/>
    </source>
</evidence>
<keyword evidence="8" id="KW-0378">Hydrolase</keyword>
<keyword evidence="10" id="KW-0238">DNA-binding</keyword>
<dbReference type="GO" id="GO:0009035">
    <property type="term" value="F:type I site-specific deoxyribonuclease activity"/>
    <property type="evidence" value="ECO:0007669"/>
    <property type="project" value="UniProtKB-EC"/>
</dbReference>
<dbReference type="GO" id="GO:0120545">
    <property type="term" value="F:nucleic acid conformation isomerase activity"/>
    <property type="evidence" value="ECO:0007669"/>
    <property type="project" value="UniProtKB-ARBA"/>
</dbReference>
<dbReference type="SMART" id="SM00487">
    <property type="entry name" value="DEXDc"/>
    <property type="match status" value="1"/>
</dbReference>
<evidence type="ECO:0000313" key="12">
    <source>
        <dbReference type="EMBL" id="SDA40169.1"/>
    </source>
</evidence>
<evidence type="ECO:0000256" key="2">
    <source>
        <dbReference type="ARBA" id="ARBA00008598"/>
    </source>
</evidence>